<evidence type="ECO:0000313" key="6">
    <source>
        <dbReference type="Proteomes" id="UP000607653"/>
    </source>
</evidence>
<protein>
    <recommendedName>
        <fullName evidence="7">ATPase AAA-type core domain-containing protein</fullName>
    </recommendedName>
</protein>
<feature type="domain" description="ATPase AAA-type core" evidence="3">
    <location>
        <begin position="139"/>
        <end position="187"/>
    </location>
</feature>
<name>A0A822Z7G1_NELNU</name>
<dbReference type="Pfam" id="PF00004">
    <property type="entry name" value="AAA"/>
    <property type="match status" value="1"/>
</dbReference>
<evidence type="ECO:0008006" key="7">
    <source>
        <dbReference type="Google" id="ProtNLM"/>
    </source>
</evidence>
<comment type="cofactor">
    <cofactor evidence="1">
        <name>Mg(2+)</name>
        <dbReference type="ChEBI" id="CHEBI:18420"/>
    </cofactor>
</comment>
<dbReference type="AlphaFoldDB" id="A0A822Z7G1"/>
<dbReference type="SUPFAM" id="SSF52540">
    <property type="entry name" value="P-loop containing nucleoside triphosphate hydrolases"/>
    <property type="match status" value="1"/>
</dbReference>
<dbReference type="InterPro" id="IPR050747">
    <property type="entry name" value="Mitochondrial_chaperone_BCS1"/>
</dbReference>
<dbReference type="InterPro" id="IPR003959">
    <property type="entry name" value="ATPase_AAA_core"/>
</dbReference>
<keyword evidence="6" id="KW-1185">Reference proteome</keyword>
<reference evidence="5 6" key="1">
    <citation type="journal article" date="2020" name="Mol. Biol. Evol.">
        <title>Distinct Expression and Methylation Patterns for Genes with Different Fates following a Single Whole-Genome Duplication in Flowering Plants.</title>
        <authorList>
            <person name="Shi T."/>
            <person name="Rahmani R.S."/>
            <person name="Gugger P.F."/>
            <person name="Wang M."/>
            <person name="Li H."/>
            <person name="Zhang Y."/>
            <person name="Li Z."/>
            <person name="Wang Q."/>
            <person name="Van de Peer Y."/>
            <person name="Marchal K."/>
            <person name="Chen J."/>
        </authorList>
    </citation>
    <scope>NUCLEOTIDE SEQUENCE [LARGE SCALE GENOMIC DNA]</scope>
    <source>
        <tissue evidence="5">Leaf</tissue>
    </source>
</reference>
<comment type="caution">
    <text evidence="5">The sequence shown here is derived from an EMBL/GenBank/DDBJ whole genome shotgun (WGS) entry which is preliminary data.</text>
</comment>
<evidence type="ECO:0000313" key="5">
    <source>
        <dbReference type="EMBL" id="DAD40787.1"/>
    </source>
</evidence>
<evidence type="ECO:0000259" key="3">
    <source>
        <dbReference type="Pfam" id="PF00004"/>
    </source>
</evidence>
<dbReference type="Gene3D" id="3.40.50.300">
    <property type="entry name" value="P-loop containing nucleotide triphosphate hydrolases"/>
    <property type="match status" value="1"/>
</dbReference>
<proteinExistence type="predicted"/>
<dbReference type="EMBL" id="DUZY01000005">
    <property type="protein sequence ID" value="DAD40787.1"/>
    <property type="molecule type" value="Genomic_DNA"/>
</dbReference>
<keyword evidence="2" id="KW-0460">Magnesium</keyword>
<dbReference type="GO" id="GO:0005524">
    <property type="term" value="F:ATP binding"/>
    <property type="evidence" value="ECO:0007669"/>
    <property type="project" value="InterPro"/>
</dbReference>
<dbReference type="Pfam" id="PF14363">
    <property type="entry name" value="AAA_assoc"/>
    <property type="match status" value="1"/>
</dbReference>
<organism evidence="5 6">
    <name type="scientific">Nelumbo nucifera</name>
    <name type="common">Sacred lotus</name>
    <dbReference type="NCBI Taxonomy" id="4432"/>
    <lineage>
        <taxon>Eukaryota</taxon>
        <taxon>Viridiplantae</taxon>
        <taxon>Streptophyta</taxon>
        <taxon>Embryophyta</taxon>
        <taxon>Tracheophyta</taxon>
        <taxon>Spermatophyta</taxon>
        <taxon>Magnoliopsida</taxon>
        <taxon>Proteales</taxon>
        <taxon>Nelumbonaceae</taxon>
        <taxon>Nelumbo</taxon>
    </lineage>
</organism>
<evidence type="ECO:0000256" key="2">
    <source>
        <dbReference type="ARBA" id="ARBA00022842"/>
    </source>
</evidence>
<dbReference type="Proteomes" id="UP000607653">
    <property type="component" value="Unassembled WGS sequence"/>
</dbReference>
<sequence length="197" mass="22046">MGVAPSTTSSRPQKLHLPTKITPSVNRLKVGKAQAEKNLSVGIEAGEEIVEVFQGIQLNGNSSVPRQKSEVIKEENKIVKLHSLGSCAWVSVNLNHPATFDTLAMDSMLKKEVMEDLARVVKRREFYRKVGKVWKRGYLLYVPPGIGKSSLIAAMANYLNYDIYDLGAHQSAWQLRTQKLLTSTFNNQSINTRDRGY</sequence>
<dbReference type="InterPro" id="IPR025753">
    <property type="entry name" value="AAA_N_dom"/>
</dbReference>
<gene>
    <name evidence="5" type="ORF">HUJ06_015110</name>
</gene>
<accession>A0A822Z7G1</accession>
<dbReference type="PANTHER" id="PTHR23070">
    <property type="entry name" value="BCS1 AAA-TYPE ATPASE"/>
    <property type="match status" value="1"/>
</dbReference>
<dbReference type="InterPro" id="IPR027417">
    <property type="entry name" value="P-loop_NTPase"/>
</dbReference>
<dbReference type="GO" id="GO:0016887">
    <property type="term" value="F:ATP hydrolysis activity"/>
    <property type="evidence" value="ECO:0007669"/>
    <property type="project" value="InterPro"/>
</dbReference>
<evidence type="ECO:0000256" key="1">
    <source>
        <dbReference type="ARBA" id="ARBA00001946"/>
    </source>
</evidence>
<evidence type="ECO:0000259" key="4">
    <source>
        <dbReference type="Pfam" id="PF14363"/>
    </source>
</evidence>
<feature type="domain" description="AAA-type ATPase N-terminal" evidence="4">
    <location>
        <begin position="15"/>
        <end position="58"/>
    </location>
</feature>